<dbReference type="SMART" id="SM00421">
    <property type="entry name" value="HTH_LUXR"/>
    <property type="match status" value="1"/>
</dbReference>
<keyword evidence="7" id="KW-1185">Reference proteome</keyword>
<dbReference type="Pfam" id="PF00072">
    <property type="entry name" value="Response_reg"/>
    <property type="match status" value="1"/>
</dbReference>
<keyword evidence="2" id="KW-0238">DNA-binding</keyword>
<dbReference type="Gene3D" id="1.10.10.10">
    <property type="entry name" value="Winged helix-like DNA-binding domain superfamily/Winged helix DNA-binding domain"/>
    <property type="match status" value="1"/>
</dbReference>
<accession>A0A1G9QRZ7</accession>
<dbReference type="PANTHER" id="PTHR43214">
    <property type="entry name" value="TWO-COMPONENT RESPONSE REGULATOR"/>
    <property type="match status" value="1"/>
</dbReference>
<keyword evidence="1 3" id="KW-0597">Phosphoprotein</keyword>
<dbReference type="RefSeq" id="WP_089889429.1">
    <property type="nucleotide sequence ID" value="NZ_FNGV01000005.1"/>
</dbReference>
<dbReference type="Proteomes" id="UP000199440">
    <property type="component" value="Unassembled WGS sequence"/>
</dbReference>
<dbReference type="Gene3D" id="3.40.50.2300">
    <property type="match status" value="1"/>
</dbReference>
<dbReference type="SUPFAM" id="SSF52172">
    <property type="entry name" value="CheY-like"/>
    <property type="match status" value="1"/>
</dbReference>
<dbReference type="GO" id="GO:0000160">
    <property type="term" value="P:phosphorelay signal transduction system"/>
    <property type="evidence" value="ECO:0007669"/>
    <property type="project" value="InterPro"/>
</dbReference>
<evidence type="ECO:0000256" key="1">
    <source>
        <dbReference type="ARBA" id="ARBA00022553"/>
    </source>
</evidence>
<dbReference type="PROSITE" id="PS50110">
    <property type="entry name" value="RESPONSE_REGULATORY"/>
    <property type="match status" value="1"/>
</dbReference>
<evidence type="ECO:0000259" key="4">
    <source>
        <dbReference type="PROSITE" id="PS50043"/>
    </source>
</evidence>
<protein>
    <submittedName>
        <fullName evidence="6">Two component transcriptional regulator, LuxR family</fullName>
    </submittedName>
</protein>
<feature type="domain" description="Response regulatory" evidence="5">
    <location>
        <begin position="4"/>
        <end position="122"/>
    </location>
</feature>
<evidence type="ECO:0000313" key="6">
    <source>
        <dbReference type="EMBL" id="SDM13764.1"/>
    </source>
</evidence>
<dbReference type="GO" id="GO:0006355">
    <property type="term" value="P:regulation of DNA-templated transcription"/>
    <property type="evidence" value="ECO:0007669"/>
    <property type="project" value="InterPro"/>
</dbReference>
<dbReference type="InterPro" id="IPR001789">
    <property type="entry name" value="Sig_transdc_resp-reg_receiver"/>
</dbReference>
<organism evidence="6 7">
    <name type="scientific">Kriegella aquimaris</name>
    <dbReference type="NCBI Taxonomy" id="192904"/>
    <lineage>
        <taxon>Bacteria</taxon>
        <taxon>Pseudomonadati</taxon>
        <taxon>Bacteroidota</taxon>
        <taxon>Flavobacteriia</taxon>
        <taxon>Flavobacteriales</taxon>
        <taxon>Flavobacteriaceae</taxon>
        <taxon>Kriegella</taxon>
    </lineage>
</organism>
<dbReference type="InterPro" id="IPR036388">
    <property type="entry name" value="WH-like_DNA-bd_sf"/>
</dbReference>
<dbReference type="OrthoDB" id="9797341at2"/>
<gene>
    <name evidence="6" type="ORF">SAMN04488514_105179</name>
</gene>
<dbReference type="InterPro" id="IPR058245">
    <property type="entry name" value="NreC/VraR/RcsB-like_REC"/>
</dbReference>
<dbReference type="SMART" id="SM00448">
    <property type="entry name" value="REC"/>
    <property type="match status" value="1"/>
</dbReference>
<feature type="modified residue" description="4-aspartylphosphate" evidence="3">
    <location>
        <position position="57"/>
    </location>
</feature>
<evidence type="ECO:0000259" key="5">
    <source>
        <dbReference type="PROSITE" id="PS50110"/>
    </source>
</evidence>
<dbReference type="STRING" id="192904.SAMN04488514_105179"/>
<dbReference type="CDD" id="cd17535">
    <property type="entry name" value="REC_NarL-like"/>
    <property type="match status" value="1"/>
</dbReference>
<evidence type="ECO:0000313" key="7">
    <source>
        <dbReference type="Proteomes" id="UP000199440"/>
    </source>
</evidence>
<dbReference type="GO" id="GO:0003677">
    <property type="term" value="F:DNA binding"/>
    <property type="evidence" value="ECO:0007669"/>
    <property type="project" value="UniProtKB-KW"/>
</dbReference>
<feature type="domain" description="HTH luxR-type" evidence="4">
    <location>
        <begin position="142"/>
        <end position="207"/>
    </location>
</feature>
<reference evidence="6 7" key="1">
    <citation type="submission" date="2016-10" db="EMBL/GenBank/DDBJ databases">
        <authorList>
            <person name="de Groot N.N."/>
        </authorList>
    </citation>
    <scope>NUCLEOTIDE SEQUENCE [LARGE SCALE GENOMIC DNA]</scope>
    <source>
        <strain evidence="6 7">DSM 19886</strain>
    </source>
</reference>
<proteinExistence type="predicted"/>
<name>A0A1G9QRZ7_9FLAO</name>
<dbReference type="SUPFAM" id="SSF46894">
    <property type="entry name" value="C-terminal effector domain of the bipartite response regulators"/>
    <property type="match status" value="1"/>
</dbReference>
<evidence type="ECO:0000256" key="2">
    <source>
        <dbReference type="ARBA" id="ARBA00023125"/>
    </source>
</evidence>
<dbReference type="EMBL" id="FNGV01000005">
    <property type="protein sequence ID" value="SDM13764.1"/>
    <property type="molecule type" value="Genomic_DNA"/>
</dbReference>
<dbReference type="InterPro" id="IPR039420">
    <property type="entry name" value="WalR-like"/>
</dbReference>
<dbReference type="PROSITE" id="PS50043">
    <property type="entry name" value="HTH_LUXR_2"/>
    <property type="match status" value="1"/>
</dbReference>
<dbReference type="InterPro" id="IPR016032">
    <property type="entry name" value="Sig_transdc_resp-reg_C-effctor"/>
</dbReference>
<dbReference type="InterPro" id="IPR011006">
    <property type="entry name" value="CheY-like_superfamily"/>
</dbReference>
<dbReference type="PANTHER" id="PTHR43214:SF43">
    <property type="entry name" value="TWO-COMPONENT RESPONSE REGULATOR"/>
    <property type="match status" value="1"/>
</dbReference>
<dbReference type="CDD" id="cd06170">
    <property type="entry name" value="LuxR_C_like"/>
    <property type="match status" value="1"/>
</dbReference>
<dbReference type="Pfam" id="PF00196">
    <property type="entry name" value="GerE"/>
    <property type="match status" value="1"/>
</dbReference>
<sequence length="211" mass="24136">MTYSVVIVDDHILLSQAISGLVQSFSRFNALYICKNGKELLDKFESPKNIPDIVLMDINMPILNGIETTEILKSKYPDVKVLALSIEENEETILNMLRAGARGYLMKDTKREILEEALLQIADKGYYHTNTVTKILVGTLDKKLTEVQLKDREVEFLRLACTEKTYKEIADEMCLSPKTIEGYRDALHEKLHIKNRIGLVLYAIRNKIFTP</sequence>
<dbReference type="InterPro" id="IPR000792">
    <property type="entry name" value="Tscrpt_reg_LuxR_C"/>
</dbReference>
<evidence type="ECO:0000256" key="3">
    <source>
        <dbReference type="PROSITE-ProRule" id="PRU00169"/>
    </source>
</evidence>
<dbReference type="AlphaFoldDB" id="A0A1G9QRZ7"/>